<dbReference type="InterPro" id="IPR017451">
    <property type="entry name" value="F-box-assoc_interact_dom"/>
</dbReference>
<feature type="compositionally biased region" description="Low complexity" evidence="1">
    <location>
        <begin position="12"/>
        <end position="21"/>
    </location>
</feature>
<reference evidence="3" key="1">
    <citation type="journal article" date="2013" name="Genome Biol.">
        <title>Reference genomes and transcriptomes of Nicotiana sylvestris and Nicotiana tomentosiformis.</title>
        <authorList>
            <person name="Sierro N."/>
            <person name="Battey J.N."/>
            <person name="Ouadi S."/>
            <person name="Bovet L."/>
            <person name="Goepfert S."/>
            <person name="Bakaher N."/>
            <person name="Peitsch M.C."/>
            <person name="Ivanov N.V."/>
        </authorList>
    </citation>
    <scope>NUCLEOTIDE SEQUENCE [LARGE SCALE GENOMIC DNA]</scope>
</reference>
<dbReference type="Pfam" id="PF08268">
    <property type="entry name" value="FBA_3"/>
    <property type="match status" value="1"/>
</dbReference>
<dbReference type="PANTHER" id="PTHR31672">
    <property type="entry name" value="BNACNNG10540D PROTEIN"/>
    <property type="match status" value="1"/>
</dbReference>
<dbReference type="InterPro" id="IPR001810">
    <property type="entry name" value="F-box_dom"/>
</dbReference>
<dbReference type="InterPro" id="IPR013187">
    <property type="entry name" value="F-box-assoc_dom_typ3"/>
</dbReference>
<proteinExistence type="predicted"/>
<dbReference type="PROSITE" id="PS50181">
    <property type="entry name" value="FBOX"/>
    <property type="match status" value="1"/>
</dbReference>
<evidence type="ECO:0000259" key="2">
    <source>
        <dbReference type="PROSITE" id="PS50181"/>
    </source>
</evidence>
<gene>
    <name evidence="4" type="primary">LOC104224657</name>
</gene>
<feature type="domain" description="F-box" evidence="2">
    <location>
        <begin position="26"/>
        <end position="71"/>
    </location>
</feature>
<dbReference type="KEGG" id="nsy:104224657"/>
<dbReference type="GeneID" id="104224657"/>
<sequence length="394" mass="45218">MKKRKSLKSSKSRATSSSSSSKAKMIINSSVLSKDVMMDIFSRIPTKALCRLRCVCKEWRSIISSPFFKSLHRARSSQKPKFLFLQEKNYHRCMVYSISTTRVTMLSVDFDGTHNFEFTFTLDGYVNMLPSKWELICFVSTEGFYVCNPSTQELVKLPNPSFRDVKDGSAFGSKCPYFLRLWGVLIENNFYWIGYGDKYDDTKIGAIVSFDLGKEEFGTVVLPEGRFDSEGVWFLVELKGMLCLVDSPEDLSTMDIWVLKDSKNYMWVKEHRLDISSFNLIFGFIIPLDHIEGKILMDVKFESLEWYDVENKCFKRIDNLRCISTPHVLSIFATIPFHSLASSVTVFNGLNFSEWREQVQFHLGVMDLDLALLNDKPAAITDSSSADEKPFHKA</sequence>
<organism evidence="3 4">
    <name type="scientific">Nicotiana sylvestris</name>
    <name type="common">Wood tobacco</name>
    <name type="synonym">South American tobacco</name>
    <dbReference type="NCBI Taxonomy" id="4096"/>
    <lineage>
        <taxon>Eukaryota</taxon>
        <taxon>Viridiplantae</taxon>
        <taxon>Streptophyta</taxon>
        <taxon>Embryophyta</taxon>
        <taxon>Tracheophyta</taxon>
        <taxon>Spermatophyta</taxon>
        <taxon>Magnoliopsida</taxon>
        <taxon>eudicotyledons</taxon>
        <taxon>Gunneridae</taxon>
        <taxon>Pentapetalae</taxon>
        <taxon>asterids</taxon>
        <taxon>lamiids</taxon>
        <taxon>Solanales</taxon>
        <taxon>Solanaceae</taxon>
        <taxon>Nicotianoideae</taxon>
        <taxon>Nicotianeae</taxon>
        <taxon>Nicotiana</taxon>
    </lineage>
</organism>
<evidence type="ECO:0000313" key="3">
    <source>
        <dbReference type="Proteomes" id="UP000189701"/>
    </source>
</evidence>
<dbReference type="eggNOG" id="ENOG502S25N">
    <property type="taxonomic scope" value="Eukaryota"/>
</dbReference>
<dbReference type="InterPro" id="IPR050796">
    <property type="entry name" value="SCF_F-box_component"/>
</dbReference>
<feature type="compositionally biased region" description="Basic residues" evidence="1">
    <location>
        <begin position="1"/>
        <end position="11"/>
    </location>
</feature>
<dbReference type="InterPro" id="IPR036047">
    <property type="entry name" value="F-box-like_dom_sf"/>
</dbReference>
<keyword evidence="3" id="KW-1185">Reference proteome</keyword>
<accession>A0A1U7WJ11</accession>
<dbReference type="SMART" id="SM00256">
    <property type="entry name" value="FBOX"/>
    <property type="match status" value="1"/>
</dbReference>
<dbReference type="Pfam" id="PF00646">
    <property type="entry name" value="F-box"/>
    <property type="match status" value="1"/>
</dbReference>
<dbReference type="AlphaFoldDB" id="A0A1U7WJ11"/>
<dbReference type="NCBIfam" id="TIGR01640">
    <property type="entry name" value="F_box_assoc_1"/>
    <property type="match status" value="1"/>
</dbReference>
<evidence type="ECO:0000256" key="1">
    <source>
        <dbReference type="SAM" id="MobiDB-lite"/>
    </source>
</evidence>
<dbReference type="Gene3D" id="1.20.1280.50">
    <property type="match status" value="1"/>
</dbReference>
<name>A0A1U7WJ11_NICSY</name>
<dbReference type="Proteomes" id="UP000189701">
    <property type="component" value="Unplaced"/>
</dbReference>
<dbReference type="SUPFAM" id="SSF81383">
    <property type="entry name" value="F-box domain"/>
    <property type="match status" value="1"/>
</dbReference>
<protein>
    <submittedName>
        <fullName evidence="4">F-box protein At2g16220</fullName>
    </submittedName>
</protein>
<dbReference type="RefSeq" id="XP_009774639.1">
    <property type="nucleotide sequence ID" value="XM_009776337.1"/>
</dbReference>
<evidence type="ECO:0000313" key="4">
    <source>
        <dbReference type="RefSeq" id="XP_009774639.1"/>
    </source>
</evidence>
<feature type="region of interest" description="Disordered" evidence="1">
    <location>
        <begin position="1"/>
        <end position="21"/>
    </location>
</feature>
<dbReference type="CDD" id="cd22157">
    <property type="entry name" value="F-box_AtFBW1-like"/>
    <property type="match status" value="1"/>
</dbReference>
<reference evidence="4" key="2">
    <citation type="submission" date="2025-08" db="UniProtKB">
        <authorList>
            <consortium name="RefSeq"/>
        </authorList>
    </citation>
    <scope>IDENTIFICATION</scope>
    <source>
        <tissue evidence="4">Leaf</tissue>
    </source>
</reference>
<dbReference type="STRING" id="4096.A0A1U7WJ11"/>